<accession>A0A814Y355</accession>
<dbReference type="EMBL" id="CAJOAY010004249">
    <property type="protein sequence ID" value="CAF4061546.1"/>
    <property type="molecule type" value="Genomic_DNA"/>
</dbReference>
<proteinExistence type="predicted"/>
<comment type="caution">
    <text evidence="1">The sequence shown here is derived from an EMBL/GenBank/DDBJ whole genome shotgun (WGS) entry which is preliminary data.</text>
</comment>
<evidence type="ECO:0000313" key="2">
    <source>
        <dbReference type="EMBL" id="CAF4061546.1"/>
    </source>
</evidence>
<dbReference type="Proteomes" id="UP000663881">
    <property type="component" value="Unassembled WGS sequence"/>
</dbReference>
<dbReference type="OrthoDB" id="10564198at2759"/>
<reference evidence="1" key="1">
    <citation type="submission" date="2021-02" db="EMBL/GenBank/DDBJ databases">
        <authorList>
            <person name="Nowell W R."/>
        </authorList>
    </citation>
    <scope>NUCLEOTIDE SEQUENCE</scope>
</reference>
<dbReference type="Proteomes" id="UP000663891">
    <property type="component" value="Unassembled WGS sequence"/>
</dbReference>
<sequence>MYHSLYGSSRFNTPIADNQIIIAFYQTTAEEAKIIAQWGFPVTGYRIVAANIIFTRTLESSNNSTAIICARLNLGKMAEVQEISEPHFPSPETNSLICRPLNQIRVRYPGQIENWLIALRSPDDTFDASLYEGCY</sequence>
<evidence type="ECO:0000313" key="1">
    <source>
        <dbReference type="EMBL" id="CAF1223661.1"/>
    </source>
</evidence>
<dbReference type="EMBL" id="CAJNON010000368">
    <property type="protein sequence ID" value="CAF1223661.1"/>
    <property type="molecule type" value="Genomic_DNA"/>
</dbReference>
<gene>
    <name evidence="2" type="ORF">OKA104_LOCUS33417</name>
    <name evidence="1" type="ORF">VCS650_LOCUS26859</name>
</gene>
<name>A0A814Y355_9BILA</name>
<dbReference type="AlphaFoldDB" id="A0A814Y355"/>
<organism evidence="1 3">
    <name type="scientific">Adineta steineri</name>
    <dbReference type="NCBI Taxonomy" id="433720"/>
    <lineage>
        <taxon>Eukaryota</taxon>
        <taxon>Metazoa</taxon>
        <taxon>Spiralia</taxon>
        <taxon>Gnathifera</taxon>
        <taxon>Rotifera</taxon>
        <taxon>Eurotatoria</taxon>
        <taxon>Bdelloidea</taxon>
        <taxon>Adinetida</taxon>
        <taxon>Adinetidae</taxon>
        <taxon>Adineta</taxon>
    </lineage>
</organism>
<protein>
    <submittedName>
        <fullName evidence="1">Uncharacterized protein</fullName>
    </submittedName>
</protein>
<evidence type="ECO:0000313" key="3">
    <source>
        <dbReference type="Proteomes" id="UP000663891"/>
    </source>
</evidence>